<dbReference type="AlphaFoldDB" id="A0A5B6U6M7"/>
<evidence type="ECO:0000313" key="2">
    <source>
        <dbReference type="Proteomes" id="UP000325315"/>
    </source>
</evidence>
<keyword evidence="2" id="KW-1185">Reference proteome</keyword>
<protein>
    <submittedName>
        <fullName evidence="1">Integrase, catalytic core</fullName>
    </submittedName>
</protein>
<proteinExistence type="predicted"/>
<gene>
    <name evidence="1" type="ORF">EPI10_009572</name>
</gene>
<dbReference type="Proteomes" id="UP000325315">
    <property type="component" value="Unassembled WGS sequence"/>
</dbReference>
<sequence length="150" mass="16847">MPFIFQGLEGSFLMDRKITFLLLESPSLGNLLYVYFIASDETVAIHGPTIWRTELISSGESCFYFDSGYKEALPPFPSSSHYIILSNQPLKNILGKVDISRRLSEFALEYSPQKAVKAQALANFVDKCSFSQPFKSFEENNPTNSPTKTS</sequence>
<reference evidence="2" key="1">
    <citation type="journal article" date="2019" name="Plant Biotechnol. J.">
        <title>Genome sequencing of the Australian wild diploid species Gossypium australe highlights disease resistance and delayed gland morphogenesis.</title>
        <authorList>
            <person name="Cai Y."/>
            <person name="Cai X."/>
            <person name="Wang Q."/>
            <person name="Wang P."/>
            <person name="Zhang Y."/>
            <person name="Cai C."/>
            <person name="Xu Y."/>
            <person name="Wang K."/>
            <person name="Zhou Z."/>
            <person name="Wang C."/>
            <person name="Geng S."/>
            <person name="Li B."/>
            <person name="Dong Q."/>
            <person name="Hou Y."/>
            <person name="Wang H."/>
            <person name="Ai P."/>
            <person name="Liu Z."/>
            <person name="Yi F."/>
            <person name="Sun M."/>
            <person name="An G."/>
            <person name="Cheng J."/>
            <person name="Zhang Y."/>
            <person name="Shi Q."/>
            <person name="Xie Y."/>
            <person name="Shi X."/>
            <person name="Chang Y."/>
            <person name="Huang F."/>
            <person name="Chen Y."/>
            <person name="Hong S."/>
            <person name="Mi L."/>
            <person name="Sun Q."/>
            <person name="Zhang L."/>
            <person name="Zhou B."/>
            <person name="Peng R."/>
            <person name="Zhang X."/>
            <person name="Liu F."/>
        </authorList>
    </citation>
    <scope>NUCLEOTIDE SEQUENCE [LARGE SCALE GENOMIC DNA]</scope>
    <source>
        <strain evidence="2">cv. PA1801</strain>
    </source>
</reference>
<dbReference type="EMBL" id="SMMG02000013">
    <property type="protein sequence ID" value="KAA3453550.1"/>
    <property type="molecule type" value="Genomic_DNA"/>
</dbReference>
<name>A0A5B6U6M7_9ROSI</name>
<accession>A0A5B6U6M7</accession>
<organism evidence="1 2">
    <name type="scientific">Gossypium australe</name>
    <dbReference type="NCBI Taxonomy" id="47621"/>
    <lineage>
        <taxon>Eukaryota</taxon>
        <taxon>Viridiplantae</taxon>
        <taxon>Streptophyta</taxon>
        <taxon>Embryophyta</taxon>
        <taxon>Tracheophyta</taxon>
        <taxon>Spermatophyta</taxon>
        <taxon>Magnoliopsida</taxon>
        <taxon>eudicotyledons</taxon>
        <taxon>Gunneridae</taxon>
        <taxon>Pentapetalae</taxon>
        <taxon>rosids</taxon>
        <taxon>malvids</taxon>
        <taxon>Malvales</taxon>
        <taxon>Malvaceae</taxon>
        <taxon>Malvoideae</taxon>
        <taxon>Gossypium</taxon>
    </lineage>
</organism>
<evidence type="ECO:0000313" key="1">
    <source>
        <dbReference type="EMBL" id="KAA3453550.1"/>
    </source>
</evidence>
<comment type="caution">
    <text evidence="1">The sequence shown here is derived from an EMBL/GenBank/DDBJ whole genome shotgun (WGS) entry which is preliminary data.</text>
</comment>